<evidence type="ECO:0000256" key="2">
    <source>
        <dbReference type="ARBA" id="ARBA00005697"/>
    </source>
</evidence>
<keyword evidence="6 7" id="KW-0472">Membrane</keyword>
<feature type="transmembrane region" description="Helical" evidence="7">
    <location>
        <begin position="233"/>
        <end position="255"/>
    </location>
</feature>
<dbReference type="RefSeq" id="WP_230057379.1">
    <property type="nucleotide sequence ID" value="NZ_CAJHOE010000006.1"/>
</dbReference>
<gene>
    <name evidence="8" type="primary">adeQ</name>
    <name evidence="8" type="ORF">LMG8286_01638</name>
</gene>
<evidence type="ECO:0000313" key="9">
    <source>
        <dbReference type="Proteomes" id="UP000789359"/>
    </source>
</evidence>
<feature type="transmembrane region" description="Helical" evidence="7">
    <location>
        <begin position="352"/>
        <end position="371"/>
    </location>
</feature>
<evidence type="ECO:0000256" key="5">
    <source>
        <dbReference type="ARBA" id="ARBA00022989"/>
    </source>
</evidence>
<evidence type="ECO:0000313" key="8">
    <source>
        <dbReference type="EMBL" id="CAD7289082.1"/>
    </source>
</evidence>
<feature type="transmembrane region" description="Helical" evidence="7">
    <location>
        <begin position="193"/>
        <end position="213"/>
    </location>
</feature>
<feature type="transmembrane region" description="Helical" evidence="7">
    <location>
        <begin position="45"/>
        <end position="66"/>
    </location>
</feature>
<comment type="subcellular location">
    <subcellularLocation>
        <location evidence="1">Endomembrane system</location>
        <topology evidence="1">Multi-pass membrane protein</topology>
    </subcellularLocation>
</comment>
<dbReference type="EMBL" id="CAJHOE010000006">
    <property type="protein sequence ID" value="CAD7289082.1"/>
    <property type="molecule type" value="Genomic_DNA"/>
</dbReference>
<feature type="transmembrane region" description="Helical" evidence="7">
    <location>
        <begin position="290"/>
        <end position="312"/>
    </location>
</feature>
<comment type="similarity">
    <text evidence="2">Belongs to the nucleobase:cation symporter-2 (NCS2) (TC 2.A.40) family. Azg-like subfamily.</text>
</comment>
<reference evidence="8 9" key="1">
    <citation type="submission" date="2020-11" db="EMBL/GenBank/DDBJ databases">
        <authorList>
            <person name="Peeters C."/>
        </authorList>
    </citation>
    <scope>NUCLEOTIDE SEQUENCE [LARGE SCALE GENOMIC DNA]</scope>
    <source>
        <strain evidence="8 9">LMG 8286</strain>
    </source>
</reference>
<dbReference type="Pfam" id="PF00860">
    <property type="entry name" value="Xan_ur_permease"/>
    <property type="match status" value="1"/>
</dbReference>
<dbReference type="InterPro" id="IPR045018">
    <property type="entry name" value="Azg-like"/>
</dbReference>
<accession>A0ABN7K9D7</accession>
<feature type="transmembrane region" description="Helical" evidence="7">
    <location>
        <begin position="324"/>
        <end position="345"/>
    </location>
</feature>
<evidence type="ECO:0000256" key="4">
    <source>
        <dbReference type="ARBA" id="ARBA00022692"/>
    </source>
</evidence>
<protein>
    <submittedName>
        <fullName evidence="8">Adenine permease AdeQ</fullName>
    </submittedName>
</protein>
<organism evidence="8 9">
    <name type="scientific">Campylobacter suis</name>
    <dbReference type="NCBI Taxonomy" id="2790657"/>
    <lineage>
        <taxon>Bacteria</taxon>
        <taxon>Pseudomonadati</taxon>
        <taxon>Campylobacterota</taxon>
        <taxon>Epsilonproteobacteria</taxon>
        <taxon>Campylobacterales</taxon>
        <taxon>Campylobacteraceae</taxon>
        <taxon>Campylobacter</taxon>
    </lineage>
</organism>
<name>A0ABN7K9D7_9BACT</name>
<evidence type="ECO:0000256" key="6">
    <source>
        <dbReference type="ARBA" id="ARBA00023136"/>
    </source>
</evidence>
<keyword evidence="5 7" id="KW-1133">Transmembrane helix</keyword>
<keyword evidence="9" id="KW-1185">Reference proteome</keyword>
<sequence length="437" mass="46747">MDYFKLKEHQTSVKQEFNAGLTTFLAMVYIVPVNAIIMSKTGMPIDALISATALITVISTVLNGLWSNTPVAMSVGMGLNAYFTFGLVLGMQVPWQTALGVVFLSGILFVALSFTNFRVWVIKAIPLDLRRAISAGIGTFISFVGLQQMGLIVNNDAVLVGLGNLKDSNVLLGVFGLVLVIAFWAYKIKGAFILAVFATSMVAWIFGITPYPTEIFSLTTSFAPIFLELDVKGVLFDAAGNFTLALLPVVLVFLVTDLFDSVGTLTGIGTRAGIFDDSKMEGSAKLQKTLEVDAVATVTGSLMGVSTTTAFVESTSGVEQGGRTGLTAVFCGLLFGLTLFMLPLFKAIPSNAIYPVLVMVGVLMFSEVSRINFEDSATTIATFFIVTLMPLTYSITNGLAAGFLAYLVVKIIKREWSEVNLGVGVLAAISFVVFLVH</sequence>
<proteinExistence type="inferred from homology"/>
<dbReference type="InterPro" id="IPR006043">
    <property type="entry name" value="NCS2"/>
</dbReference>
<evidence type="ECO:0000256" key="7">
    <source>
        <dbReference type="SAM" id="Phobius"/>
    </source>
</evidence>
<feature type="transmembrane region" description="Helical" evidence="7">
    <location>
        <begin position="419"/>
        <end position="436"/>
    </location>
</feature>
<feature type="transmembrane region" description="Helical" evidence="7">
    <location>
        <begin position="101"/>
        <end position="120"/>
    </location>
</feature>
<feature type="transmembrane region" description="Helical" evidence="7">
    <location>
        <begin position="132"/>
        <end position="150"/>
    </location>
</feature>
<comment type="caution">
    <text evidence="8">The sequence shown here is derived from an EMBL/GenBank/DDBJ whole genome shotgun (WGS) entry which is preliminary data.</text>
</comment>
<dbReference type="PANTHER" id="PTHR43337:SF1">
    <property type="entry name" value="XANTHINE_URACIL PERMEASE C887.17-RELATED"/>
    <property type="match status" value="1"/>
</dbReference>
<keyword evidence="3" id="KW-0813">Transport</keyword>
<dbReference type="PANTHER" id="PTHR43337">
    <property type="entry name" value="XANTHINE/URACIL PERMEASE C887.17-RELATED"/>
    <property type="match status" value="1"/>
</dbReference>
<feature type="transmembrane region" description="Helical" evidence="7">
    <location>
        <begin position="383"/>
        <end position="407"/>
    </location>
</feature>
<keyword evidence="4 7" id="KW-0812">Transmembrane</keyword>
<feature type="transmembrane region" description="Helical" evidence="7">
    <location>
        <begin position="170"/>
        <end position="186"/>
    </location>
</feature>
<feature type="transmembrane region" description="Helical" evidence="7">
    <location>
        <begin position="78"/>
        <end position="95"/>
    </location>
</feature>
<evidence type="ECO:0000256" key="1">
    <source>
        <dbReference type="ARBA" id="ARBA00004127"/>
    </source>
</evidence>
<evidence type="ECO:0000256" key="3">
    <source>
        <dbReference type="ARBA" id="ARBA00022448"/>
    </source>
</evidence>
<dbReference type="Proteomes" id="UP000789359">
    <property type="component" value="Unassembled WGS sequence"/>
</dbReference>
<feature type="transmembrane region" description="Helical" evidence="7">
    <location>
        <begin position="21"/>
        <end position="39"/>
    </location>
</feature>